<dbReference type="InterPro" id="IPR003607">
    <property type="entry name" value="HD/PDEase_dom"/>
</dbReference>
<name>A0A1W6BXW9_9BACT</name>
<organism evidence="5 6">
    <name type="scientific">Campylobacter cuniculorum DSM 23162 = LMG 24588</name>
    <dbReference type="NCBI Taxonomy" id="1121267"/>
    <lineage>
        <taxon>Bacteria</taxon>
        <taxon>Pseudomonadati</taxon>
        <taxon>Campylobacterota</taxon>
        <taxon>Epsilonproteobacteria</taxon>
        <taxon>Campylobacterales</taxon>
        <taxon>Campylobacteraceae</taxon>
        <taxon>Campylobacter</taxon>
    </lineage>
</organism>
<dbReference type="InterPro" id="IPR012675">
    <property type="entry name" value="Beta-grasp_dom_sf"/>
</dbReference>
<dbReference type="PROSITE" id="PS51671">
    <property type="entry name" value="ACT"/>
    <property type="match status" value="1"/>
</dbReference>
<reference evidence="5 6" key="1">
    <citation type="submission" date="2017-04" db="EMBL/GenBank/DDBJ databases">
        <title>Complete genome sequence of the Campylobacter cuniculorum type strain LMG24588.</title>
        <authorList>
            <person name="Miller W.G."/>
            <person name="Yee E."/>
            <person name="Revez J."/>
            <person name="Bono J.L."/>
            <person name="Rossi M."/>
        </authorList>
    </citation>
    <scope>NUCLEOTIDE SEQUENCE [LARGE SCALE GENOMIC DNA]</scope>
    <source>
        <strain evidence="5 6">LMG 24588</strain>
    </source>
</reference>
<sequence>MKTFDEEFLLEKLIEEIKNCRNLENAQRILYRVCEKDEVLEKAVQRCIAYHQGQLRKSGEPYAVHPILVASLVGFLSDSRPTILAALLHDVIEDTDCTEEELREEFGSEVLRLVLGLTKIIEIREDNLISSKSKKNLTKSALTFRNMLLASIEDVGVLIVKLCDRLHNMLTLEALREDKQKRISEETLVVYAPIAHRLGISSIKNYLEDLSFKYLMPDEYKQIYNYINSKNQQMQLGLNDFISKIELLFLSNGFRQGTFEIQKRIKHSYSIYLKMQRKGVGIEEVLDLLGVRILVNKISDCYLALGILHTNFNPLISRFKDYIALPKQNGYQTIHTTLFDTKNIIEAQIRTFDMHKIAEFGIAAHWKYKEEGSIAAPKLDWLTDISMQNANQLENAEDYNAIELYEYAKDSLYVEDIAVYSPKGEIFTLPRGATVLDFAYEVHTKIGLHAKSAYVNRVKVPLLTELKNGDIVRIVTTDERFYRCSWIDSVKTGKAKANIREFCKQKIREIDFTSAINMLCCVFRTHKEQIEDWIKKENLGRRIHQISSDNAYFEDIVNALKKYAKKSWFNRYEIREQKIGHFLFYSNNKISNVEFDYCCHPKKGDSIIAFVEGGNAIVHHKLCDKAEQMLNENKDMIFIKWDSNIPKQYKVIFSLENKKGILAEFLVLLAKMQINLLTINLSSNSYSAMDYFEITIEIPNNLKVENVRDRLKSSYKILDFTSLNDAYKEGGLE</sequence>
<feature type="domain" description="ACT" evidence="2">
    <location>
        <begin position="650"/>
        <end position="728"/>
    </location>
</feature>
<dbReference type="SMART" id="SM00954">
    <property type="entry name" value="RelA_SpoT"/>
    <property type="match status" value="1"/>
</dbReference>
<dbReference type="SUPFAM" id="SSF81271">
    <property type="entry name" value="TGS-like"/>
    <property type="match status" value="1"/>
</dbReference>
<dbReference type="OrthoDB" id="9805041at2"/>
<keyword evidence="5" id="KW-0378">Hydrolase</keyword>
<dbReference type="SUPFAM" id="SSF109604">
    <property type="entry name" value="HD-domain/PDEase-like"/>
    <property type="match status" value="1"/>
</dbReference>
<dbReference type="Gene3D" id="3.30.460.10">
    <property type="entry name" value="Beta Polymerase, domain 2"/>
    <property type="match status" value="1"/>
</dbReference>
<dbReference type="FunFam" id="1.10.3210.10:FF:000001">
    <property type="entry name" value="GTP pyrophosphokinase RelA"/>
    <property type="match status" value="1"/>
</dbReference>
<proteinExistence type="inferred from homology"/>
<protein>
    <submittedName>
        <fullName evidence="5">PpGpp synthetase/guanosine-3',5'-bis(Diphosphate) 3' pyrophosphohydrolase</fullName>
        <ecNumber evidence="5">2.7.6.5</ecNumber>
        <ecNumber evidence="5">3.1.7.2</ecNumber>
    </submittedName>
</protein>
<dbReference type="GO" id="GO:0005886">
    <property type="term" value="C:plasma membrane"/>
    <property type="evidence" value="ECO:0007669"/>
    <property type="project" value="TreeGrafter"/>
</dbReference>
<dbReference type="SUPFAM" id="SSF81301">
    <property type="entry name" value="Nucleotidyltransferase"/>
    <property type="match status" value="1"/>
</dbReference>
<dbReference type="CDD" id="cd01668">
    <property type="entry name" value="TGS_RSH"/>
    <property type="match status" value="1"/>
</dbReference>
<dbReference type="InterPro" id="IPR043519">
    <property type="entry name" value="NT_sf"/>
</dbReference>
<dbReference type="GO" id="GO:0042594">
    <property type="term" value="P:response to starvation"/>
    <property type="evidence" value="ECO:0007669"/>
    <property type="project" value="TreeGrafter"/>
</dbReference>
<dbReference type="PROSITE" id="PS51880">
    <property type="entry name" value="TGS"/>
    <property type="match status" value="1"/>
</dbReference>
<dbReference type="Proteomes" id="UP000192902">
    <property type="component" value="Chromosome"/>
</dbReference>
<feature type="domain" description="TGS" evidence="4">
    <location>
        <begin position="415"/>
        <end position="476"/>
    </location>
</feature>
<comment type="function">
    <text evidence="1">In eubacteria ppGpp (guanosine 3'-diphosphate 5'-diphosphate) is a mediator of the stringent response that coordinates a variety of cellular activities in response to changes in nutritional abundance.</text>
</comment>
<evidence type="ECO:0000259" key="4">
    <source>
        <dbReference type="PROSITE" id="PS51880"/>
    </source>
</evidence>
<evidence type="ECO:0000313" key="6">
    <source>
        <dbReference type="Proteomes" id="UP000192902"/>
    </source>
</evidence>
<comment type="similarity">
    <text evidence="1">Belongs to the relA/spoT family.</text>
</comment>
<dbReference type="CDD" id="cd02116">
    <property type="entry name" value="ACT"/>
    <property type="match status" value="1"/>
</dbReference>
<dbReference type="InterPro" id="IPR004095">
    <property type="entry name" value="TGS"/>
</dbReference>
<dbReference type="CDD" id="cd05399">
    <property type="entry name" value="NT_Rel-Spo_like"/>
    <property type="match status" value="1"/>
</dbReference>
<dbReference type="RefSeq" id="WP_027305885.1">
    <property type="nucleotide sequence ID" value="NZ_CP020867.1"/>
</dbReference>
<evidence type="ECO:0000313" key="5">
    <source>
        <dbReference type="EMBL" id="ARJ56969.1"/>
    </source>
</evidence>
<dbReference type="InterPro" id="IPR012676">
    <property type="entry name" value="TGS-like"/>
</dbReference>
<dbReference type="InterPro" id="IPR045865">
    <property type="entry name" value="ACT-like_dom_sf"/>
</dbReference>
<dbReference type="GO" id="GO:0015969">
    <property type="term" value="P:guanosine tetraphosphate metabolic process"/>
    <property type="evidence" value="ECO:0007669"/>
    <property type="project" value="InterPro"/>
</dbReference>
<dbReference type="AlphaFoldDB" id="A0A1W6BXW9"/>
<dbReference type="Pfam" id="PF13328">
    <property type="entry name" value="HD_4"/>
    <property type="match status" value="1"/>
</dbReference>
<feature type="domain" description="HD" evidence="3">
    <location>
        <begin position="62"/>
        <end position="169"/>
    </location>
</feature>
<evidence type="ECO:0000259" key="2">
    <source>
        <dbReference type="PROSITE" id="PS51671"/>
    </source>
</evidence>
<dbReference type="InterPro" id="IPR004811">
    <property type="entry name" value="RelA/Spo_fam"/>
</dbReference>
<dbReference type="Pfam" id="PF04607">
    <property type="entry name" value="RelA_SpoT"/>
    <property type="match status" value="1"/>
</dbReference>
<dbReference type="GO" id="GO:0008893">
    <property type="term" value="F:guanosine-3',5'-bis(diphosphate) 3'-diphosphatase activity"/>
    <property type="evidence" value="ECO:0007669"/>
    <property type="project" value="UniProtKB-EC"/>
</dbReference>
<dbReference type="STRING" id="1121267.CCUN_1381"/>
<dbReference type="InterPro" id="IPR033655">
    <property type="entry name" value="TGS_RelA/SpoT"/>
</dbReference>
<dbReference type="InterPro" id="IPR007685">
    <property type="entry name" value="RelA_SpoT"/>
</dbReference>
<dbReference type="Gene3D" id="1.10.3210.10">
    <property type="entry name" value="Hypothetical protein af1432"/>
    <property type="match status" value="1"/>
</dbReference>
<dbReference type="InterPro" id="IPR002912">
    <property type="entry name" value="ACT_dom"/>
</dbReference>
<dbReference type="KEGG" id="ccun:CCUN_1381"/>
<dbReference type="CDD" id="cd00077">
    <property type="entry name" value="HDc"/>
    <property type="match status" value="1"/>
</dbReference>
<dbReference type="Gene3D" id="3.10.20.30">
    <property type="match status" value="1"/>
</dbReference>
<dbReference type="PANTHER" id="PTHR21262">
    <property type="entry name" value="GUANOSINE-3',5'-BIS DIPHOSPHATE 3'-PYROPHOSPHOHYDROLASE"/>
    <property type="match status" value="1"/>
</dbReference>
<dbReference type="FunFam" id="3.10.20.30:FF:000002">
    <property type="entry name" value="GTP pyrophosphokinase (RelA/SpoT)"/>
    <property type="match status" value="1"/>
</dbReference>
<dbReference type="InterPro" id="IPR006674">
    <property type="entry name" value="HD_domain"/>
</dbReference>
<dbReference type="PANTHER" id="PTHR21262:SF36">
    <property type="entry name" value="BIFUNCTIONAL (P)PPGPP SYNTHASE_HYDROLASE SPOT"/>
    <property type="match status" value="1"/>
</dbReference>
<dbReference type="eggNOG" id="COG0317">
    <property type="taxonomic scope" value="Bacteria"/>
</dbReference>
<gene>
    <name evidence="5" type="primary">spoT</name>
    <name evidence="5" type="ORF">CCUN_1381</name>
</gene>
<evidence type="ECO:0000259" key="3">
    <source>
        <dbReference type="PROSITE" id="PS51831"/>
    </source>
</evidence>
<dbReference type="SMART" id="SM00471">
    <property type="entry name" value="HDc"/>
    <property type="match status" value="1"/>
</dbReference>
<dbReference type="Pfam" id="PF02824">
    <property type="entry name" value="TGS"/>
    <property type="match status" value="1"/>
</dbReference>
<accession>A0A1W6BXW9</accession>
<dbReference type="EMBL" id="CP020867">
    <property type="protein sequence ID" value="ARJ56969.1"/>
    <property type="molecule type" value="Genomic_DNA"/>
</dbReference>
<evidence type="ECO:0000256" key="1">
    <source>
        <dbReference type="RuleBase" id="RU003847"/>
    </source>
</evidence>
<keyword evidence="5" id="KW-0808">Transferase</keyword>
<dbReference type="EC" id="2.7.6.5" evidence="5"/>
<dbReference type="GO" id="GO:0008728">
    <property type="term" value="F:GTP diphosphokinase activity"/>
    <property type="evidence" value="ECO:0007669"/>
    <property type="project" value="UniProtKB-EC"/>
</dbReference>
<dbReference type="SUPFAM" id="SSF55021">
    <property type="entry name" value="ACT-like"/>
    <property type="match status" value="1"/>
</dbReference>
<dbReference type="EC" id="3.1.7.2" evidence="5"/>
<dbReference type="PROSITE" id="PS51831">
    <property type="entry name" value="HD"/>
    <property type="match status" value="1"/>
</dbReference>
<dbReference type="NCBIfam" id="TIGR00691">
    <property type="entry name" value="spoT_relA"/>
    <property type="match status" value="1"/>
</dbReference>